<dbReference type="PROSITE" id="PS50930">
    <property type="entry name" value="HTH_LYTTR"/>
    <property type="match status" value="1"/>
</dbReference>
<name>A0A420D8S7_9FLAO</name>
<evidence type="ECO:0000259" key="2">
    <source>
        <dbReference type="PROSITE" id="PS50930"/>
    </source>
</evidence>
<dbReference type="InterPro" id="IPR007492">
    <property type="entry name" value="LytTR_DNA-bd_dom"/>
</dbReference>
<gene>
    <name evidence="3" type="ORF">BXY58_2033</name>
</gene>
<dbReference type="Pfam" id="PF04397">
    <property type="entry name" value="LytTR"/>
    <property type="match status" value="1"/>
</dbReference>
<dbReference type="Proteomes" id="UP000285906">
    <property type="component" value="Unassembled WGS sequence"/>
</dbReference>
<dbReference type="Gene3D" id="2.40.50.1020">
    <property type="entry name" value="LytTr DNA-binding domain"/>
    <property type="match status" value="1"/>
</dbReference>
<feature type="domain" description="HTH LytTR-type" evidence="2">
    <location>
        <begin position="175"/>
        <end position="273"/>
    </location>
</feature>
<feature type="transmembrane region" description="Helical" evidence="1">
    <location>
        <begin position="77"/>
        <end position="100"/>
    </location>
</feature>
<organism evidence="3 4">
    <name type="scientific">Epilithonimonas arachidiradicis</name>
    <dbReference type="NCBI Taxonomy" id="1617282"/>
    <lineage>
        <taxon>Bacteria</taxon>
        <taxon>Pseudomonadati</taxon>
        <taxon>Bacteroidota</taxon>
        <taxon>Flavobacteriia</taxon>
        <taxon>Flavobacteriales</taxon>
        <taxon>Weeksellaceae</taxon>
        <taxon>Chryseobacterium group</taxon>
        <taxon>Epilithonimonas</taxon>
    </lineage>
</organism>
<dbReference type="GO" id="GO:0003677">
    <property type="term" value="F:DNA binding"/>
    <property type="evidence" value="ECO:0007669"/>
    <property type="project" value="UniProtKB-KW"/>
</dbReference>
<keyword evidence="1" id="KW-1133">Transmembrane helix</keyword>
<evidence type="ECO:0000313" key="4">
    <source>
        <dbReference type="Proteomes" id="UP000285906"/>
    </source>
</evidence>
<sequence>MNQSILEHFKSKFWMKHVFYWIAFVLFFGLVWGISDDNYLRNIMIQICCLPSRMLLVYVTLFYLFPKFFNQKKYFSFFISYCVLVALTSVFIQRPLFLYFIQPNFLPEFKNNGFFILSEIMNTALDINIAAMIPIAYTYLTTIENLEKNNSKLNEENKLLKEDTVIHDNNDDAYINLKVDKSVRKIKINDIVFVESLRNYCKIKLNDSEITVLKTLTSVQELLPESKFVRIHRSFLINKDHMTSVSPSKIEINQMTIPVGRKYKDEVKEKLLLIHTRKQERNYSDI</sequence>
<dbReference type="EMBL" id="RAQH01000005">
    <property type="protein sequence ID" value="RKE87162.1"/>
    <property type="molecule type" value="Genomic_DNA"/>
</dbReference>
<dbReference type="PANTHER" id="PTHR37299:SF1">
    <property type="entry name" value="STAGE 0 SPORULATION PROTEIN A HOMOLOG"/>
    <property type="match status" value="1"/>
</dbReference>
<comment type="caution">
    <text evidence="3">The sequence shown here is derived from an EMBL/GenBank/DDBJ whole genome shotgun (WGS) entry which is preliminary data.</text>
</comment>
<dbReference type="PANTHER" id="PTHR37299">
    <property type="entry name" value="TRANSCRIPTIONAL REGULATOR-RELATED"/>
    <property type="match status" value="1"/>
</dbReference>
<dbReference type="OrthoDB" id="9781059at2"/>
<dbReference type="InterPro" id="IPR046947">
    <property type="entry name" value="LytR-like"/>
</dbReference>
<keyword evidence="3" id="KW-0238">DNA-binding</keyword>
<dbReference type="RefSeq" id="WP_120213675.1">
    <property type="nucleotide sequence ID" value="NZ_BMCW01000004.1"/>
</dbReference>
<protein>
    <submittedName>
        <fullName evidence="3">LytTr DNA-binding domain-containing protein</fullName>
    </submittedName>
</protein>
<dbReference type="GO" id="GO:0000156">
    <property type="term" value="F:phosphorelay response regulator activity"/>
    <property type="evidence" value="ECO:0007669"/>
    <property type="project" value="InterPro"/>
</dbReference>
<evidence type="ECO:0000256" key="1">
    <source>
        <dbReference type="SAM" id="Phobius"/>
    </source>
</evidence>
<keyword evidence="1" id="KW-0472">Membrane</keyword>
<proteinExistence type="predicted"/>
<evidence type="ECO:0000313" key="3">
    <source>
        <dbReference type="EMBL" id="RKE87162.1"/>
    </source>
</evidence>
<feature type="transmembrane region" description="Helical" evidence="1">
    <location>
        <begin position="43"/>
        <end position="65"/>
    </location>
</feature>
<reference evidence="3 4" key="1">
    <citation type="submission" date="2018-09" db="EMBL/GenBank/DDBJ databases">
        <title>Genomic Encyclopedia of Archaeal and Bacterial Type Strains, Phase II (KMG-II): from individual species to whole genera.</title>
        <authorList>
            <person name="Goeker M."/>
        </authorList>
    </citation>
    <scope>NUCLEOTIDE SEQUENCE [LARGE SCALE GENOMIC DNA]</scope>
    <source>
        <strain evidence="3 4">DSM 27620</strain>
    </source>
</reference>
<dbReference type="SMART" id="SM00850">
    <property type="entry name" value="LytTR"/>
    <property type="match status" value="1"/>
</dbReference>
<keyword evidence="1" id="KW-0812">Transmembrane</keyword>
<dbReference type="AlphaFoldDB" id="A0A420D8S7"/>
<accession>A0A420D8S7</accession>